<dbReference type="RefSeq" id="WP_035015480.1">
    <property type="nucleotide sequence ID" value="NZ_ARZY01000029.1"/>
</dbReference>
<reference evidence="1 2" key="1">
    <citation type="journal article" date="2014" name="Genome Announc.">
        <title>Draft Genome Sequence of the Agar-Degrading Bacterium Catenovulum sp. Strain DS-2, Isolated from Intestines of Haliotis diversicolor.</title>
        <authorList>
            <person name="Shan D."/>
            <person name="Li X."/>
            <person name="Gu Z."/>
            <person name="Wei G."/>
            <person name="Gao Z."/>
            <person name="Shao Z."/>
        </authorList>
    </citation>
    <scope>NUCLEOTIDE SEQUENCE [LARGE SCALE GENOMIC DNA]</scope>
    <source>
        <strain evidence="1 2">DS-2</strain>
    </source>
</reference>
<dbReference type="InterPro" id="IPR025346">
    <property type="entry name" value="DUF4250"/>
</dbReference>
<evidence type="ECO:0000313" key="2">
    <source>
        <dbReference type="Proteomes" id="UP000019276"/>
    </source>
</evidence>
<accession>W7QAY6</accession>
<gene>
    <name evidence="1" type="ORF">DS2_14144</name>
</gene>
<protein>
    <recommendedName>
        <fullName evidence="3">DUF4250 domain-containing protein</fullName>
    </recommendedName>
</protein>
<comment type="caution">
    <text evidence="1">The sequence shown here is derived from an EMBL/GenBank/DDBJ whole genome shotgun (WGS) entry which is preliminary data.</text>
</comment>
<evidence type="ECO:0000313" key="1">
    <source>
        <dbReference type="EMBL" id="EWH09121.1"/>
    </source>
</evidence>
<dbReference type="STRING" id="1328313.DS2_14144"/>
<dbReference type="AlphaFoldDB" id="W7QAY6"/>
<keyword evidence="2" id="KW-1185">Reference proteome</keyword>
<organism evidence="1 2">
    <name type="scientific">Catenovulum agarivorans DS-2</name>
    <dbReference type="NCBI Taxonomy" id="1328313"/>
    <lineage>
        <taxon>Bacteria</taxon>
        <taxon>Pseudomonadati</taxon>
        <taxon>Pseudomonadota</taxon>
        <taxon>Gammaproteobacteria</taxon>
        <taxon>Alteromonadales</taxon>
        <taxon>Alteromonadaceae</taxon>
        <taxon>Catenovulum</taxon>
    </lineage>
</organism>
<sequence>MHLNNYQNMDVNLLLSIVNMKLRNSQIDLDELCCEYDINKDVLVARLAEINVLYHKKHNQFSFHTYAFA</sequence>
<dbReference type="Proteomes" id="UP000019276">
    <property type="component" value="Unassembled WGS sequence"/>
</dbReference>
<dbReference type="Pfam" id="PF14056">
    <property type="entry name" value="DUF4250"/>
    <property type="match status" value="1"/>
</dbReference>
<proteinExistence type="predicted"/>
<dbReference type="EMBL" id="ARZY01000029">
    <property type="protein sequence ID" value="EWH09121.1"/>
    <property type="molecule type" value="Genomic_DNA"/>
</dbReference>
<dbReference type="OrthoDB" id="6197979at2"/>
<name>W7QAY6_9ALTE</name>
<evidence type="ECO:0008006" key="3">
    <source>
        <dbReference type="Google" id="ProtNLM"/>
    </source>
</evidence>